<dbReference type="EMBL" id="BART01010027">
    <property type="protein sequence ID" value="GAG84118.1"/>
    <property type="molecule type" value="Genomic_DNA"/>
</dbReference>
<dbReference type="AlphaFoldDB" id="X1BJ50"/>
<protein>
    <submittedName>
        <fullName evidence="1">Uncharacterized protein</fullName>
    </submittedName>
</protein>
<gene>
    <name evidence="1" type="ORF">S01H4_21999</name>
</gene>
<feature type="non-terminal residue" evidence="1">
    <location>
        <position position="156"/>
    </location>
</feature>
<sequence length="156" mass="18450">MDKNYFSKQVLTRFIQTECERQLFLDLARPKPALWLNPNREIEKPKRIHRGNQNLEELGRKYEQMVYSQLISFKDIVFKKDSNNDITSSDLDGVLGNIYNKLSSKTVEHVILLEAQYKNPRSFFRDLFDLKNPKDPIPIEYYNQRPDILIRANSGL</sequence>
<evidence type="ECO:0000313" key="1">
    <source>
        <dbReference type="EMBL" id="GAG84118.1"/>
    </source>
</evidence>
<organism evidence="1">
    <name type="scientific">marine sediment metagenome</name>
    <dbReference type="NCBI Taxonomy" id="412755"/>
    <lineage>
        <taxon>unclassified sequences</taxon>
        <taxon>metagenomes</taxon>
        <taxon>ecological metagenomes</taxon>
    </lineage>
</organism>
<reference evidence="1" key="1">
    <citation type="journal article" date="2014" name="Front. Microbiol.">
        <title>High frequency of phylogenetically diverse reductive dehalogenase-homologous genes in deep subseafloor sedimentary metagenomes.</title>
        <authorList>
            <person name="Kawai M."/>
            <person name="Futagami T."/>
            <person name="Toyoda A."/>
            <person name="Takaki Y."/>
            <person name="Nishi S."/>
            <person name="Hori S."/>
            <person name="Arai W."/>
            <person name="Tsubouchi T."/>
            <person name="Morono Y."/>
            <person name="Uchiyama I."/>
            <person name="Ito T."/>
            <person name="Fujiyama A."/>
            <person name="Inagaki F."/>
            <person name="Takami H."/>
        </authorList>
    </citation>
    <scope>NUCLEOTIDE SEQUENCE</scope>
    <source>
        <strain evidence="1">Expedition CK06-06</strain>
    </source>
</reference>
<proteinExistence type="predicted"/>
<name>X1BJ50_9ZZZZ</name>
<comment type="caution">
    <text evidence="1">The sequence shown here is derived from an EMBL/GenBank/DDBJ whole genome shotgun (WGS) entry which is preliminary data.</text>
</comment>
<accession>X1BJ50</accession>